<gene>
    <name evidence="4" type="ORF">I8J29_18395</name>
</gene>
<proteinExistence type="predicted"/>
<dbReference type="Proteomes" id="UP000670947">
    <property type="component" value="Unassembled WGS sequence"/>
</dbReference>
<dbReference type="Gene3D" id="1.10.10.2520">
    <property type="entry name" value="Cell wall hydrolase SleB, domain 1"/>
    <property type="match status" value="1"/>
</dbReference>
<accession>A0ABS3WCZ3</accession>
<keyword evidence="5" id="KW-1185">Reference proteome</keyword>
<feature type="chain" id="PRO_5046505555" evidence="1">
    <location>
        <begin position="34"/>
        <end position="330"/>
    </location>
</feature>
<dbReference type="Gene3D" id="3.30.457.10">
    <property type="entry name" value="Copper amine oxidase-like, N-terminal domain"/>
    <property type="match status" value="1"/>
</dbReference>
<feature type="domain" description="Cell wall hydrolase SleB" evidence="2">
    <location>
        <begin position="231"/>
        <end position="329"/>
    </location>
</feature>
<reference evidence="4 5" key="1">
    <citation type="submission" date="2021-03" db="EMBL/GenBank/DDBJ databases">
        <title>Paenibacillus artemisicola MWE-103 whole genome sequence.</title>
        <authorList>
            <person name="Ham Y.J."/>
        </authorList>
    </citation>
    <scope>NUCLEOTIDE SEQUENCE [LARGE SCALE GENOMIC DNA]</scope>
    <source>
        <strain evidence="4 5">MWE-103</strain>
    </source>
</reference>
<dbReference type="InterPro" id="IPR012854">
    <property type="entry name" value="Cu_amine_oxidase-like_N"/>
</dbReference>
<dbReference type="GO" id="GO:0016787">
    <property type="term" value="F:hydrolase activity"/>
    <property type="evidence" value="ECO:0007669"/>
    <property type="project" value="UniProtKB-KW"/>
</dbReference>
<dbReference type="InterPro" id="IPR042047">
    <property type="entry name" value="SleB_dom1"/>
</dbReference>
<dbReference type="InterPro" id="IPR011105">
    <property type="entry name" value="Cell_wall_hydrolase_SleB"/>
</dbReference>
<evidence type="ECO:0000259" key="2">
    <source>
        <dbReference type="Pfam" id="PF07486"/>
    </source>
</evidence>
<dbReference type="EMBL" id="JAGGDJ010000015">
    <property type="protein sequence ID" value="MBO7746184.1"/>
    <property type="molecule type" value="Genomic_DNA"/>
</dbReference>
<name>A0ABS3WCZ3_9BACL</name>
<dbReference type="SUPFAM" id="SSF55383">
    <property type="entry name" value="Copper amine oxidase, domain N"/>
    <property type="match status" value="1"/>
</dbReference>
<evidence type="ECO:0000259" key="3">
    <source>
        <dbReference type="Pfam" id="PF07833"/>
    </source>
</evidence>
<dbReference type="Pfam" id="PF07833">
    <property type="entry name" value="Cu_amine_oxidN1"/>
    <property type="match status" value="1"/>
</dbReference>
<evidence type="ECO:0000256" key="1">
    <source>
        <dbReference type="SAM" id="SignalP"/>
    </source>
</evidence>
<dbReference type="RefSeq" id="WP_208848976.1">
    <property type="nucleotide sequence ID" value="NZ_JAGGDJ010000015.1"/>
</dbReference>
<dbReference type="Gene3D" id="6.20.240.60">
    <property type="match status" value="1"/>
</dbReference>
<organism evidence="4 5">
    <name type="scientific">Paenibacillus artemisiicola</name>
    <dbReference type="NCBI Taxonomy" id="1172618"/>
    <lineage>
        <taxon>Bacteria</taxon>
        <taxon>Bacillati</taxon>
        <taxon>Bacillota</taxon>
        <taxon>Bacilli</taxon>
        <taxon>Bacillales</taxon>
        <taxon>Paenibacillaceae</taxon>
        <taxon>Paenibacillus</taxon>
    </lineage>
</organism>
<keyword evidence="4" id="KW-0378">Hydrolase</keyword>
<evidence type="ECO:0000313" key="5">
    <source>
        <dbReference type="Proteomes" id="UP000670947"/>
    </source>
</evidence>
<comment type="caution">
    <text evidence="4">The sequence shown here is derived from an EMBL/GenBank/DDBJ whole genome shotgun (WGS) entry which is preliminary data.</text>
</comment>
<dbReference type="InterPro" id="IPR036582">
    <property type="entry name" value="Mao_N_sf"/>
</dbReference>
<protein>
    <submittedName>
        <fullName evidence="4">Cell wall hydrolase</fullName>
    </submittedName>
</protein>
<evidence type="ECO:0000313" key="4">
    <source>
        <dbReference type="EMBL" id="MBO7746184.1"/>
    </source>
</evidence>
<feature type="signal peptide" evidence="1">
    <location>
        <begin position="1"/>
        <end position="33"/>
    </location>
</feature>
<dbReference type="Pfam" id="PF07486">
    <property type="entry name" value="Hydrolase_2"/>
    <property type="match status" value="1"/>
</dbReference>
<sequence length="330" mass="35189">MIRESKPVRRLFIMAMVLALALFGALPMPGAHAQDASAAKVKIVVNGAASKLGLLFISDGKLYAPVAKVAAKLGATSSWNKAGEELTIHNAVNDTIVLGNGVPVVYFNGGRYMMETYPFLKGGRLYMPLRALAEMLHADMRADADGTVIELSSVKPAVVSASYGVGDISKDVGSSQSALLKRNGMTGSANVQSGAKLKEVTPSFLAHPAKAYTEEDYRLLAKITMVEAGYEPFAGQLALANVILNRVKDPRFPDTIREVIYSGRQFPPAHNGLLDKSKPNASVLRAAKDALNGRNNIGGAVYFFNPAVSTGPFWSSLDAVATIGHHRFAK</sequence>
<keyword evidence="1" id="KW-0732">Signal</keyword>
<feature type="domain" description="Copper amine oxidase-like N-terminal" evidence="3">
    <location>
        <begin position="46"/>
        <end position="148"/>
    </location>
</feature>